<proteinExistence type="predicted"/>
<evidence type="ECO:0000313" key="1">
    <source>
        <dbReference type="EMBL" id="KAH7857602.1"/>
    </source>
</evidence>
<protein>
    <submittedName>
        <fullName evidence="1">Uncharacterized protein</fullName>
    </submittedName>
</protein>
<evidence type="ECO:0000313" key="2">
    <source>
        <dbReference type="Proteomes" id="UP000828048"/>
    </source>
</evidence>
<name>A0ACB7YWH9_9ERIC</name>
<reference evidence="1 2" key="1">
    <citation type="journal article" date="2021" name="Hortic Res">
        <title>High-quality reference genome and annotation aids understanding of berry development for evergreen blueberry (Vaccinium darrowii).</title>
        <authorList>
            <person name="Yu J."/>
            <person name="Hulse-Kemp A.M."/>
            <person name="Babiker E."/>
            <person name="Staton M."/>
        </authorList>
    </citation>
    <scope>NUCLEOTIDE SEQUENCE [LARGE SCALE GENOMIC DNA]</scope>
    <source>
        <strain evidence="2">cv. NJ 8807/NJ 8810</strain>
        <tissue evidence="1">Young leaf</tissue>
    </source>
</reference>
<comment type="caution">
    <text evidence="1">The sequence shown here is derived from an EMBL/GenBank/DDBJ whole genome shotgun (WGS) entry which is preliminary data.</text>
</comment>
<sequence>MSCSSSDIISNLLSDVLEQILVCLTVQDAVRTSVLSRKWRYIWTTLPVLIFDDKFCRESVIRTRPDKLVMAIYKVLLLHDGPITKFTLALENLENSPEIDQLIFSVSKNNDIREFTLHIWKGKPFKLPSTLFSCQRLEHLSLCSCVFKPPPRFKGFTRLLSLELYEVFIAGDLLSSLTSNCPLLEELTLHCSTSYDYLEIGAPSLKYFECEGLVRCICFRNTPHIEEVAIVLKGSRNQLGFNEGEISNSLMTLCGTPMVDLLILDHAYVKCVAASGVRERFPTYLARLTYLELNDICFGESDEVSTVLYFIRSCPNLDELLIRAFDGATAAIDTVSGTKAEMEFIKLLLAKSPMLETMGITLKSMEVAEESRIVKELTGFRPASPNVVITF</sequence>
<organism evidence="1 2">
    <name type="scientific">Vaccinium darrowii</name>
    <dbReference type="NCBI Taxonomy" id="229202"/>
    <lineage>
        <taxon>Eukaryota</taxon>
        <taxon>Viridiplantae</taxon>
        <taxon>Streptophyta</taxon>
        <taxon>Embryophyta</taxon>
        <taxon>Tracheophyta</taxon>
        <taxon>Spermatophyta</taxon>
        <taxon>Magnoliopsida</taxon>
        <taxon>eudicotyledons</taxon>
        <taxon>Gunneridae</taxon>
        <taxon>Pentapetalae</taxon>
        <taxon>asterids</taxon>
        <taxon>Ericales</taxon>
        <taxon>Ericaceae</taxon>
        <taxon>Vaccinioideae</taxon>
        <taxon>Vaccinieae</taxon>
        <taxon>Vaccinium</taxon>
    </lineage>
</organism>
<accession>A0ACB7YWH9</accession>
<keyword evidence="2" id="KW-1185">Reference proteome</keyword>
<dbReference type="EMBL" id="CM037153">
    <property type="protein sequence ID" value="KAH7857602.1"/>
    <property type="molecule type" value="Genomic_DNA"/>
</dbReference>
<dbReference type="Proteomes" id="UP000828048">
    <property type="component" value="Chromosome 3"/>
</dbReference>
<gene>
    <name evidence="1" type="ORF">Vadar_014465</name>
</gene>